<keyword evidence="5" id="KW-0430">Lectin</keyword>
<dbReference type="PROSITE" id="PS51257">
    <property type="entry name" value="PROKAR_LIPOPROTEIN"/>
    <property type="match status" value="1"/>
</dbReference>
<comment type="caution">
    <text evidence="9">The sequence shown here is derived from an EMBL/GenBank/DDBJ whole genome shotgun (WGS) entry which is preliminary data.</text>
</comment>
<evidence type="ECO:0000256" key="2">
    <source>
        <dbReference type="ARBA" id="ARBA00010270"/>
    </source>
</evidence>
<comment type="subcellular location">
    <subcellularLocation>
        <location evidence="1">Membrane</location>
        <topology evidence="1">Single-pass membrane protein</topology>
    </subcellularLocation>
</comment>
<evidence type="ECO:0000256" key="4">
    <source>
        <dbReference type="ARBA" id="ARBA00022475"/>
    </source>
</evidence>
<evidence type="ECO:0000256" key="7">
    <source>
        <dbReference type="SAM" id="MobiDB-lite"/>
    </source>
</evidence>
<comment type="function">
    <text evidence="6">Has immunoglobulin-binding and hemagglutination properties, and can bind to mannose. Essential for virulence. May be involved in LPS biosynthesis or polysaccharide transport.</text>
</comment>
<dbReference type="OrthoDB" id="8117189at2"/>
<keyword evidence="4" id="KW-1003">Cell membrane</keyword>
<sequence length="198" mass="21762">MKALASVAFGIVSSVGACVAVASVASHVVGDSEPHAFKELAAHDLWTTRPVKVDPRQQHYERIPPLYSSYVIEASATTSKAAEDSAHPTPQRPAPQPELAGEHFAWCAQHHRSFNPTTNFYRSYSGGIRECSSPFQQIVSEADQPVGTKENVRSAAWCAARYKSYRPEDNTYQPWEGPRRTCSPRDILPGPDRVAIGK</sequence>
<reference evidence="9 10" key="1">
    <citation type="submission" date="2019-07" db="EMBL/GenBank/DDBJ databases">
        <title>The Draft Genome Sequence of Rhizobium tropici SARCC-755 Associated with Superior Nodulation on Pigeonpea (Cajanus cajan (L.) Millsp.).</title>
        <authorList>
            <person name="Bopape F.L."/>
            <person name="Hassen A.I."/>
            <person name="Swanevelder Z.H."/>
            <person name="Gwata E.T."/>
        </authorList>
    </citation>
    <scope>NUCLEOTIDE SEQUENCE [LARGE SCALE GENOMIC DNA]</scope>
    <source>
        <strain evidence="9 10">SARCC-755</strain>
    </source>
</reference>
<evidence type="ECO:0000256" key="5">
    <source>
        <dbReference type="ARBA" id="ARBA00022734"/>
    </source>
</evidence>
<evidence type="ECO:0000313" key="9">
    <source>
        <dbReference type="EMBL" id="KAA1176591.1"/>
    </source>
</evidence>
<dbReference type="GO" id="GO:0016020">
    <property type="term" value="C:membrane"/>
    <property type="evidence" value="ECO:0007669"/>
    <property type="project" value="UniProtKB-SubCell"/>
</dbReference>
<dbReference type="InterPro" id="IPR012413">
    <property type="entry name" value="BA14K"/>
</dbReference>
<dbReference type="GO" id="GO:0030246">
    <property type="term" value="F:carbohydrate binding"/>
    <property type="evidence" value="ECO:0007669"/>
    <property type="project" value="UniProtKB-KW"/>
</dbReference>
<keyword evidence="8" id="KW-0732">Signal</keyword>
<evidence type="ECO:0000313" key="10">
    <source>
        <dbReference type="Proteomes" id="UP000323608"/>
    </source>
</evidence>
<evidence type="ECO:0000256" key="3">
    <source>
        <dbReference type="ARBA" id="ARBA00020552"/>
    </source>
</evidence>
<proteinExistence type="inferred from homology"/>
<evidence type="ECO:0000256" key="8">
    <source>
        <dbReference type="SAM" id="SignalP"/>
    </source>
</evidence>
<organism evidence="9 10">
    <name type="scientific">Rhizobium tropici</name>
    <dbReference type="NCBI Taxonomy" id="398"/>
    <lineage>
        <taxon>Bacteria</taxon>
        <taxon>Pseudomonadati</taxon>
        <taxon>Pseudomonadota</taxon>
        <taxon>Alphaproteobacteria</taxon>
        <taxon>Hyphomicrobiales</taxon>
        <taxon>Rhizobiaceae</taxon>
        <taxon>Rhizobium/Agrobacterium group</taxon>
        <taxon>Rhizobium</taxon>
    </lineage>
</organism>
<keyword evidence="4" id="KW-0472">Membrane</keyword>
<feature type="region of interest" description="Disordered" evidence="7">
    <location>
        <begin position="172"/>
        <end position="198"/>
    </location>
</feature>
<name>A0A5B0VRS3_RHITR</name>
<gene>
    <name evidence="9" type="ORF">FP026_27480</name>
</gene>
<protein>
    <recommendedName>
        <fullName evidence="3">Lectin-like protein BA14k</fullName>
    </recommendedName>
</protein>
<dbReference type="Pfam" id="PF07886">
    <property type="entry name" value="BA14K"/>
    <property type="match status" value="2"/>
</dbReference>
<dbReference type="AlphaFoldDB" id="A0A5B0VRS3"/>
<feature type="region of interest" description="Disordered" evidence="7">
    <location>
        <begin position="78"/>
        <end position="98"/>
    </location>
</feature>
<evidence type="ECO:0000256" key="1">
    <source>
        <dbReference type="ARBA" id="ARBA00004167"/>
    </source>
</evidence>
<comment type="similarity">
    <text evidence="2">Belongs to the BA14k family.</text>
</comment>
<dbReference type="RefSeq" id="WP_149637738.1">
    <property type="nucleotide sequence ID" value="NZ_VNIP01000016.1"/>
</dbReference>
<accession>A0A5B0VRS3</accession>
<feature type="signal peptide" evidence="8">
    <location>
        <begin position="1"/>
        <end position="17"/>
    </location>
</feature>
<dbReference type="Proteomes" id="UP000323608">
    <property type="component" value="Unassembled WGS sequence"/>
</dbReference>
<evidence type="ECO:0000256" key="6">
    <source>
        <dbReference type="ARBA" id="ARBA00025321"/>
    </source>
</evidence>
<dbReference type="EMBL" id="VNIP01000016">
    <property type="protein sequence ID" value="KAA1176591.1"/>
    <property type="molecule type" value="Genomic_DNA"/>
</dbReference>
<feature type="chain" id="PRO_5022826938" description="Lectin-like protein BA14k" evidence="8">
    <location>
        <begin position="18"/>
        <end position="198"/>
    </location>
</feature>